<feature type="domain" description="F-box associated beta-propeller type 3" evidence="1">
    <location>
        <begin position="140"/>
        <end position="235"/>
    </location>
</feature>
<dbReference type="OrthoDB" id="879479at2759"/>
<dbReference type="InterPro" id="IPR017451">
    <property type="entry name" value="F-box-assoc_interact_dom"/>
</dbReference>
<dbReference type="EMBL" id="KV000881">
    <property type="protein sequence ID" value="KZV39828.1"/>
    <property type="molecule type" value="Genomic_DNA"/>
</dbReference>
<dbReference type="InterPro" id="IPR050796">
    <property type="entry name" value="SCF_F-box_component"/>
</dbReference>
<dbReference type="Proteomes" id="UP000250235">
    <property type="component" value="Unassembled WGS sequence"/>
</dbReference>
<accession>A0A2Z7C1V5</accession>
<dbReference type="PANTHER" id="PTHR31672">
    <property type="entry name" value="BNACNNG10540D PROTEIN"/>
    <property type="match status" value="1"/>
</dbReference>
<evidence type="ECO:0000313" key="3">
    <source>
        <dbReference type="Proteomes" id="UP000250235"/>
    </source>
</evidence>
<dbReference type="PANTHER" id="PTHR31672:SF11">
    <property type="entry name" value="F-BOX PROTEIN CPR1-LIKE ISOFORM X2"/>
    <property type="match status" value="1"/>
</dbReference>
<dbReference type="SUPFAM" id="SSF81383">
    <property type="entry name" value="F-box domain"/>
    <property type="match status" value="1"/>
</dbReference>
<protein>
    <submittedName>
        <fullName evidence="2">F-box/kelch-repeat protein</fullName>
    </submittedName>
</protein>
<dbReference type="NCBIfam" id="TIGR01640">
    <property type="entry name" value="F_box_assoc_1"/>
    <property type="match status" value="1"/>
</dbReference>
<sequence>MPPHLETQMTNNENCLRRSKSLGALLGDAGDEVCVSPDIYHCCKSCARKRQTRYIPQHLFFEILSHLPGRVLLDEMRHVCGEWNLMISDPDFIRHHLRNSIRGIIIQELCSPDVVSYVEMRRGRLEISKFDWGLRDVVRSSCNGLVLAPNFRNIDILYVINPLTKWSIVLPPYFGLMKSHVYFRLAFAEASMVYKVVHARDHNMFPGAPKIAILTLGIDRRWRHIDINHLSLTSRAALMSSPMVTGVYIHWIAETFVLTLNVETETICEFPLPQLETKVRRFLPMGSNLSIVSEFSECFRDVWEMNPETGKWVYLLRFDLRPLNYKFPDLFPKYVNKIVPFGWLEFRKVLLFSTSCTQSCCVAFNVETGEIQSFILGMGSEEPHSFQAHVDSLVWLG</sequence>
<dbReference type="InterPro" id="IPR013187">
    <property type="entry name" value="F-box-assoc_dom_typ3"/>
</dbReference>
<evidence type="ECO:0000259" key="1">
    <source>
        <dbReference type="Pfam" id="PF08268"/>
    </source>
</evidence>
<evidence type="ECO:0000313" key="2">
    <source>
        <dbReference type="EMBL" id="KZV39828.1"/>
    </source>
</evidence>
<dbReference type="AlphaFoldDB" id="A0A2Z7C1V5"/>
<name>A0A2Z7C1V5_9LAMI</name>
<proteinExistence type="predicted"/>
<organism evidence="2 3">
    <name type="scientific">Dorcoceras hygrometricum</name>
    <dbReference type="NCBI Taxonomy" id="472368"/>
    <lineage>
        <taxon>Eukaryota</taxon>
        <taxon>Viridiplantae</taxon>
        <taxon>Streptophyta</taxon>
        <taxon>Embryophyta</taxon>
        <taxon>Tracheophyta</taxon>
        <taxon>Spermatophyta</taxon>
        <taxon>Magnoliopsida</taxon>
        <taxon>eudicotyledons</taxon>
        <taxon>Gunneridae</taxon>
        <taxon>Pentapetalae</taxon>
        <taxon>asterids</taxon>
        <taxon>lamiids</taxon>
        <taxon>Lamiales</taxon>
        <taxon>Gesneriaceae</taxon>
        <taxon>Didymocarpoideae</taxon>
        <taxon>Trichosporeae</taxon>
        <taxon>Loxocarpinae</taxon>
        <taxon>Dorcoceras</taxon>
    </lineage>
</organism>
<keyword evidence="3" id="KW-1185">Reference proteome</keyword>
<dbReference type="InterPro" id="IPR036047">
    <property type="entry name" value="F-box-like_dom_sf"/>
</dbReference>
<dbReference type="Pfam" id="PF08268">
    <property type="entry name" value="FBA_3"/>
    <property type="match status" value="1"/>
</dbReference>
<gene>
    <name evidence="2" type="ORF">F511_15308</name>
</gene>
<reference evidence="2 3" key="1">
    <citation type="journal article" date="2015" name="Proc. Natl. Acad. Sci. U.S.A.">
        <title>The resurrection genome of Boea hygrometrica: A blueprint for survival of dehydration.</title>
        <authorList>
            <person name="Xiao L."/>
            <person name="Yang G."/>
            <person name="Zhang L."/>
            <person name="Yang X."/>
            <person name="Zhao S."/>
            <person name="Ji Z."/>
            <person name="Zhou Q."/>
            <person name="Hu M."/>
            <person name="Wang Y."/>
            <person name="Chen M."/>
            <person name="Xu Y."/>
            <person name="Jin H."/>
            <person name="Xiao X."/>
            <person name="Hu G."/>
            <person name="Bao F."/>
            <person name="Hu Y."/>
            <person name="Wan P."/>
            <person name="Li L."/>
            <person name="Deng X."/>
            <person name="Kuang T."/>
            <person name="Xiang C."/>
            <person name="Zhu J.K."/>
            <person name="Oliver M.J."/>
            <person name="He Y."/>
        </authorList>
    </citation>
    <scope>NUCLEOTIDE SEQUENCE [LARGE SCALE GENOMIC DNA]</scope>
    <source>
        <strain evidence="3">cv. XS01</strain>
    </source>
</reference>
<dbReference type="Gene3D" id="1.20.1280.50">
    <property type="match status" value="1"/>
</dbReference>